<evidence type="ECO:0000256" key="12">
    <source>
        <dbReference type="ARBA" id="ARBA00023136"/>
    </source>
</evidence>
<evidence type="ECO:0000256" key="1">
    <source>
        <dbReference type="ARBA" id="ARBA00002061"/>
    </source>
</evidence>
<keyword evidence="7" id="KW-1003">Cell membrane</keyword>
<evidence type="ECO:0000256" key="13">
    <source>
        <dbReference type="SAM" id="Phobius"/>
    </source>
</evidence>
<comment type="subcellular location">
    <subcellularLocation>
        <location evidence="2">Cell membrane</location>
        <topology evidence="2">Single-pass membrane protein</topology>
    </subcellularLocation>
</comment>
<dbReference type="GO" id="GO:0005886">
    <property type="term" value="C:plasma membrane"/>
    <property type="evidence" value="ECO:0007669"/>
    <property type="project" value="UniProtKB-SubCell"/>
</dbReference>
<evidence type="ECO:0000256" key="4">
    <source>
        <dbReference type="ARBA" id="ARBA00011718"/>
    </source>
</evidence>
<organism evidence="14 15">
    <name type="scientific">Kaistia hirudinis</name>
    <dbReference type="NCBI Taxonomy" id="1293440"/>
    <lineage>
        <taxon>Bacteria</taxon>
        <taxon>Pseudomonadati</taxon>
        <taxon>Pseudomonadota</taxon>
        <taxon>Alphaproteobacteria</taxon>
        <taxon>Hyphomicrobiales</taxon>
        <taxon>Kaistiaceae</taxon>
        <taxon>Kaistia</taxon>
    </lineage>
</organism>
<keyword evidence="12 13" id="KW-0472">Membrane</keyword>
<keyword evidence="8 13" id="KW-0812">Transmembrane</keyword>
<comment type="similarity">
    <text evidence="3">Belongs to the YajC family.</text>
</comment>
<evidence type="ECO:0000256" key="6">
    <source>
        <dbReference type="ARBA" id="ARBA00022448"/>
    </source>
</evidence>
<feature type="transmembrane region" description="Helical" evidence="13">
    <location>
        <begin position="6"/>
        <end position="23"/>
    </location>
</feature>
<evidence type="ECO:0000313" key="15">
    <source>
        <dbReference type="Proteomes" id="UP000553963"/>
    </source>
</evidence>
<dbReference type="SMART" id="SM01323">
    <property type="entry name" value="YajC"/>
    <property type="match status" value="1"/>
</dbReference>
<evidence type="ECO:0000256" key="11">
    <source>
        <dbReference type="ARBA" id="ARBA00023010"/>
    </source>
</evidence>
<dbReference type="Pfam" id="PF02699">
    <property type="entry name" value="YajC"/>
    <property type="match status" value="1"/>
</dbReference>
<evidence type="ECO:0000256" key="7">
    <source>
        <dbReference type="ARBA" id="ARBA00022475"/>
    </source>
</evidence>
<name>A0A840AKQ8_9HYPH</name>
<comment type="function">
    <text evidence="1">The SecYEG-SecDF-YajC-YidC holo-translocon (HTL) protein secretase/insertase is a supercomplex required for protein secretion, insertion of proteins into membranes, and assembly of membrane protein complexes. While the SecYEG complex is essential for assembly of a number of proteins and complexes, the SecDF-YajC-YidC subcomplex facilitates these functions.</text>
</comment>
<protein>
    <recommendedName>
        <fullName evidence="5">Sec translocon accessory complex subunit YajC</fullName>
    </recommendedName>
</protein>
<dbReference type="PANTHER" id="PTHR33909:SF1">
    <property type="entry name" value="SEC TRANSLOCON ACCESSORY COMPLEX SUBUNIT YAJC"/>
    <property type="match status" value="1"/>
</dbReference>
<reference evidence="14 15" key="1">
    <citation type="submission" date="2020-08" db="EMBL/GenBank/DDBJ databases">
        <title>Genomic Encyclopedia of Type Strains, Phase IV (KMG-IV): sequencing the most valuable type-strain genomes for metagenomic binning, comparative biology and taxonomic classification.</title>
        <authorList>
            <person name="Goeker M."/>
        </authorList>
    </citation>
    <scope>NUCLEOTIDE SEQUENCE [LARGE SCALE GENOMIC DNA]</scope>
    <source>
        <strain evidence="14 15">DSM 25966</strain>
    </source>
</reference>
<keyword evidence="10 13" id="KW-1133">Transmembrane helix</keyword>
<evidence type="ECO:0000256" key="10">
    <source>
        <dbReference type="ARBA" id="ARBA00022989"/>
    </source>
</evidence>
<keyword evidence="6" id="KW-0813">Transport</keyword>
<proteinExistence type="inferred from homology"/>
<sequence>MLIQFVPFIFVFAIMWFLMIRPQRQKAKQHQEMIKNVRRGDTIVMTGGLIGKIAKVVDDSELLLEVGDNVRVRVSRGSIADVRAKGEPVKEGE</sequence>
<keyword evidence="11" id="KW-0811">Translocation</keyword>
<evidence type="ECO:0000313" key="14">
    <source>
        <dbReference type="EMBL" id="MBB3929754.1"/>
    </source>
</evidence>
<evidence type="ECO:0000256" key="9">
    <source>
        <dbReference type="ARBA" id="ARBA00022927"/>
    </source>
</evidence>
<dbReference type="GO" id="GO:0015031">
    <property type="term" value="P:protein transport"/>
    <property type="evidence" value="ECO:0007669"/>
    <property type="project" value="UniProtKB-KW"/>
</dbReference>
<evidence type="ECO:0000256" key="5">
    <source>
        <dbReference type="ARBA" id="ARBA00014962"/>
    </source>
</evidence>
<gene>
    <name evidence="14" type="ORF">GGR25_000773</name>
</gene>
<dbReference type="NCBIfam" id="TIGR00739">
    <property type="entry name" value="yajC"/>
    <property type="match status" value="1"/>
</dbReference>
<dbReference type="AlphaFoldDB" id="A0A840AKQ8"/>
<evidence type="ECO:0000256" key="3">
    <source>
        <dbReference type="ARBA" id="ARBA00006742"/>
    </source>
</evidence>
<keyword evidence="15" id="KW-1185">Reference proteome</keyword>
<comment type="subunit">
    <text evidence="4">Part of the SecDF-YidC-YajC translocase complex. The SecDF-YidC-YajC translocase forms a supercomplex with SecYEG, called the holo-translocon (HTL).</text>
</comment>
<dbReference type="PANTHER" id="PTHR33909">
    <property type="entry name" value="SEC TRANSLOCON ACCESSORY COMPLEX SUBUNIT YAJC"/>
    <property type="match status" value="1"/>
</dbReference>
<comment type="caution">
    <text evidence="14">The sequence shown here is derived from an EMBL/GenBank/DDBJ whole genome shotgun (WGS) entry which is preliminary data.</text>
</comment>
<keyword evidence="9" id="KW-0653">Protein transport</keyword>
<dbReference type="PRINTS" id="PR01853">
    <property type="entry name" value="YAJCTRNLCASE"/>
</dbReference>
<dbReference type="InterPro" id="IPR003849">
    <property type="entry name" value="Preprotein_translocase_YajC"/>
</dbReference>
<accession>A0A840AKQ8</accession>
<dbReference type="Proteomes" id="UP000553963">
    <property type="component" value="Unassembled WGS sequence"/>
</dbReference>
<dbReference type="EMBL" id="JACIDS010000001">
    <property type="protein sequence ID" value="MBB3929754.1"/>
    <property type="molecule type" value="Genomic_DNA"/>
</dbReference>
<evidence type="ECO:0000256" key="8">
    <source>
        <dbReference type="ARBA" id="ARBA00022692"/>
    </source>
</evidence>
<evidence type="ECO:0000256" key="2">
    <source>
        <dbReference type="ARBA" id="ARBA00004162"/>
    </source>
</evidence>